<name>A0A915K8E5_ROMCU</name>
<protein>
    <submittedName>
        <fullName evidence="2">Uncharacterized protein</fullName>
    </submittedName>
</protein>
<dbReference type="Proteomes" id="UP000887565">
    <property type="component" value="Unplaced"/>
</dbReference>
<proteinExistence type="predicted"/>
<accession>A0A915K8E5</accession>
<dbReference type="AlphaFoldDB" id="A0A915K8E5"/>
<evidence type="ECO:0000313" key="1">
    <source>
        <dbReference type="Proteomes" id="UP000887565"/>
    </source>
</evidence>
<organism evidence="1 2">
    <name type="scientific">Romanomermis culicivorax</name>
    <name type="common">Nematode worm</name>
    <dbReference type="NCBI Taxonomy" id="13658"/>
    <lineage>
        <taxon>Eukaryota</taxon>
        <taxon>Metazoa</taxon>
        <taxon>Ecdysozoa</taxon>
        <taxon>Nematoda</taxon>
        <taxon>Enoplea</taxon>
        <taxon>Dorylaimia</taxon>
        <taxon>Mermithida</taxon>
        <taxon>Mermithoidea</taxon>
        <taxon>Mermithidae</taxon>
        <taxon>Romanomermis</taxon>
    </lineage>
</organism>
<dbReference type="WBParaSite" id="nRc.2.0.1.t34639-RA">
    <property type="protein sequence ID" value="nRc.2.0.1.t34639-RA"/>
    <property type="gene ID" value="nRc.2.0.1.g34639"/>
</dbReference>
<keyword evidence="1" id="KW-1185">Reference proteome</keyword>
<sequence length="83" mass="9282">MVGIAERGSGLAQKQSAVAYHNGVPLLPDNNRPNMAAAIREISERHALKDSRCLRSEKLISHKTWVHCSNCDLSDDELMVDFY</sequence>
<reference evidence="2" key="1">
    <citation type="submission" date="2022-11" db="UniProtKB">
        <authorList>
            <consortium name="WormBaseParasite"/>
        </authorList>
    </citation>
    <scope>IDENTIFICATION</scope>
</reference>
<evidence type="ECO:0000313" key="2">
    <source>
        <dbReference type="WBParaSite" id="nRc.2.0.1.t34639-RA"/>
    </source>
</evidence>